<evidence type="ECO:0000313" key="2">
    <source>
        <dbReference type="EMBL" id="MBN7772953.1"/>
    </source>
</evidence>
<proteinExistence type="predicted"/>
<protein>
    <submittedName>
        <fullName evidence="2">Aromatic amino acid lyase</fullName>
    </submittedName>
</protein>
<dbReference type="RefSeq" id="WP_206581717.1">
    <property type="nucleotide sequence ID" value="NZ_JAFJZZ010000001.1"/>
</dbReference>
<dbReference type="PANTHER" id="PTHR10362">
    <property type="entry name" value="HISTIDINE AMMONIA-LYASE"/>
    <property type="match status" value="1"/>
</dbReference>
<dbReference type="InterPro" id="IPR008948">
    <property type="entry name" value="L-Aspartase-like"/>
</dbReference>
<dbReference type="Gene3D" id="1.20.200.10">
    <property type="entry name" value="Fumarase/aspartase (Central domain)"/>
    <property type="match status" value="1"/>
</dbReference>
<dbReference type="Pfam" id="PF00221">
    <property type="entry name" value="Lyase_aromatic"/>
    <property type="match status" value="1"/>
</dbReference>
<keyword evidence="3" id="KW-1185">Reference proteome</keyword>
<gene>
    <name evidence="2" type="ORF">JYB65_06205</name>
</gene>
<dbReference type="SUPFAM" id="SSF48557">
    <property type="entry name" value="L-aspartase-like"/>
    <property type="match status" value="1"/>
</dbReference>
<dbReference type="InterPro" id="IPR001106">
    <property type="entry name" value="Aromatic_Lyase"/>
</dbReference>
<keyword evidence="1 2" id="KW-0456">Lyase</keyword>
<accession>A0A939D919</accession>
<dbReference type="InterPro" id="IPR024083">
    <property type="entry name" value="Fumarase/histidase_N"/>
</dbReference>
<evidence type="ECO:0000256" key="1">
    <source>
        <dbReference type="ARBA" id="ARBA00023239"/>
    </source>
</evidence>
<dbReference type="FunFam" id="1.10.275.10:FF:000005">
    <property type="entry name" value="Histidine ammonia-lyase"/>
    <property type="match status" value="1"/>
</dbReference>
<dbReference type="GO" id="GO:0016841">
    <property type="term" value="F:ammonia-lyase activity"/>
    <property type="evidence" value="ECO:0007669"/>
    <property type="project" value="UniProtKB-ARBA"/>
</dbReference>
<organism evidence="2 3">
    <name type="scientific">Clostridium aminobutyricum</name>
    <dbReference type="NCBI Taxonomy" id="33953"/>
    <lineage>
        <taxon>Bacteria</taxon>
        <taxon>Bacillati</taxon>
        <taxon>Bacillota</taxon>
        <taxon>Clostridia</taxon>
        <taxon>Eubacteriales</taxon>
        <taxon>Clostridiaceae</taxon>
        <taxon>Clostridium</taxon>
    </lineage>
</organism>
<sequence>MNPRQIKTITLDIQNMTLEEFVAISRYEAKVELSPAYCKRVVKSRRLVEKFLDERRIIYGVTTGFGDNYNKIILPEQAVTLQKNILRSHACSLGEPLEKEVVRGILLMMLQNLGQGYSGVQISTLECIVNLLNGGITPFAPRRGSVGYLAVEAHICLVLLGEGKAWYRGELLNGSDALAAAGIRPIQLGCKEGLALVSGTTSVTAIAALALFDAIKAAKTADIAGAMSLEALRGTIKAFDPRIQSVRPHEEQSMTARNVLRILNNSEIADKYKDYRLQDALSLRCIPQLHGAAKKTFKDAAKTIGVEMNSCCDNPIIYPEEDDGIALMGCNADSAYVGIEADSMCIALTNIAKMSERRIDRLINHHVSELPPFLIENSGLNSGFMIPQYTAVGLLGEMRLLSTASTIDNTSTCANQEDYIGMGYNASRKAYQSVQFLENIMAIEFLNAAQALEFLKPLNPSPATKTVYDLIRKEVPKVEDDQQLYPFLEYISEQIHQGEIIAVVEEVIGELEF</sequence>
<name>A0A939D919_CLOAM</name>
<dbReference type="Proteomes" id="UP000664545">
    <property type="component" value="Unassembled WGS sequence"/>
</dbReference>
<dbReference type="CDD" id="cd00332">
    <property type="entry name" value="PAL-HAL"/>
    <property type="match status" value="1"/>
</dbReference>
<dbReference type="AlphaFoldDB" id="A0A939D919"/>
<dbReference type="EMBL" id="JAFJZZ010000001">
    <property type="protein sequence ID" value="MBN7772953.1"/>
    <property type="molecule type" value="Genomic_DNA"/>
</dbReference>
<dbReference type="NCBIfam" id="NF006871">
    <property type="entry name" value="PRK09367.1"/>
    <property type="match status" value="1"/>
</dbReference>
<reference evidence="2" key="1">
    <citation type="submission" date="2021-02" db="EMBL/GenBank/DDBJ databases">
        <title>Abyssanaerobacter marinus gen.nov., sp., nov, anaerobic bacterium isolated from the Onnuri vent field of Indian Ocean and suggestion of Mogibacteriaceae fam. nov., and proposal of reclassification of ambiguous this family's genus member.</title>
        <authorList>
            <person name="Kim Y.J."/>
            <person name="Yang J.-A."/>
        </authorList>
    </citation>
    <scope>NUCLEOTIDE SEQUENCE</scope>
    <source>
        <strain evidence="2">DSM 2634</strain>
    </source>
</reference>
<evidence type="ECO:0000313" key="3">
    <source>
        <dbReference type="Proteomes" id="UP000664545"/>
    </source>
</evidence>
<comment type="caution">
    <text evidence="2">The sequence shown here is derived from an EMBL/GenBank/DDBJ whole genome shotgun (WGS) entry which is preliminary data.</text>
</comment>
<dbReference type="Gene3D" id="1.10.275.10">
    <property type="entry name" value="Fumarase/aspartase (N-terminal domain)"/>
    <property type="match status" value="1"/>
</dbReference>